<dbReference type="Proteomes" id="UP000465778">
    <property type="component" value="Unassembled WGS sequence"/>
</dbReference>
<dbReference type="PANTHER" id="PTHR43434:SF25">
    <property type="entry name" value="PHOSPHOGLYCOLATE PHOSPHATASE"/>
    <property type="match status" value="1"/>
</dbReference>
<dbReference type="GO" id="GO:0006281">
    <property type="term" value="P:DNA repair"/>
    <property type="evidence" value="ECO:0007669"/>
    <property type="project" value="TreeGrafter"/>
</dbReference>
<dbReference type="PANTHER" id="PTHR43434">
    <property type="entry name" value="PHOSPHOGLYCOLATE PHOSPHATASE"/>
    <property type="match status" value="1"/>
</dbReference>
<dbReference type="InterPro" id="IPR023214">
    <property type="entry name" value="HAD_sf"/>
</dbReference>
<comment type="caution">
    <text evidence="3">The sequence shown here is derived from an EMBL/GenBank/DDBJ whole genome shotgun (WGS) entry which is preliminary data.</text>
</comment>
<dbReference type="GO" id="GO:0005829">
    <property type="term" value="C:cytosol"/>
    <property type="evidence" value="ECO:0007669"/>
    <property type="project" value="TreeGrafter"/>
</dbReference>
<dbReference type="InterPro" id="IPR036412">
    <property type="entry name" value="HAD-like_sf"/>
</dbReference>
<dbReference type="RefSeq" id="WP_159344605.1">
    <property type="nucleotide sequence ID" value="NZ_JBALOT010000004.1"/>
</dbReference>
<name>A0A800MYQ1_CYTFI</name>
<evidence type="ECO:0000256" key="1">
    <source>
        <dbReference type="ARBA" id="ARBA00022801"/>
    </source>
</evidence>
<dbReference type="OrthoDB" id="9807630at2"/>
<proteinExistence type="predicted"/>
<dbReference type="Gene3D" id="3.40.50.1000">
    <property type="entry name" value="HAD superfamily/HAD-like"/>
    <property type="match status" value="1"/>
</dbReference>
<dbReference type="InterPro" id="IPR023198">
    <property type="entry name" value="PGP-like_dom2"/>
</dbReference>
<dbReference type="InterPro" id="IPR041492">
    <property type="entry name" value="HAD_2"/>
</dbReference>
<dbReference type="EMBL" id="VDEM01000009">
    <property type="protein sequence ID" value="KAF0824911.1"/>
    <property type="molecule type" value="Genomic_DNA"/>
</dbReference>
<sequence length="189" mass="22221">MNILWDFDGTLFDTYPAYTAIVREIISDEKVSDEEIFCQLKVSFSNAFQHFNLNEEQIKTIRMRARRLRPNDLKPFPEVEKVLKQADKNVIMTHKERDDVLSILTFHKLDGYFTDMVAGDDGYPRKPHTASYEFLHEKHKVDLAIGDRKIDILPAKKLGIRTCLFQNETPGADYYLNHYRDFNKTIKPY</sequence>
<dbReference type="SFLD" id="SFLDG01129">
    <property type="entry name" value="C1.5:_HAD__Beta-PGM__Phosphata"/>
    <property type="match status" value="1"/>
</dbReference>
<organism evidence="3 4">
    <name type="scientific">Cytobacillus firmus</name>
    <name type="common">Bacillus firmus</name>
    <dbReference type="NCBI Taxonomy" id="1399"/>
    <lineage>
        <taxon>Bacteria</taxon>
        <taxon>Bacillati</taxon>
        <taxon>Bacillota</taxon>
        <taxon>Bacilli</taxon>
        <taxon>Bacillales</taxon>
        <taxon>Bacillaceae</taxon>
        <taxon>Cytobacillus</taxon>
    </lineage>
</organism>
<evidence type="ECO:0000256" key="2">
    <source>
        <dbReference type="ARBA" id="ARBA00022842"/>
    </source>
</evidence>
<dbReference type="InterPro" id="IPR006439">
    <property type="entry name" value="HAD-SF_hydro_IA"/>
</dbReference>
<protein>
    <submittedName>
        <fullName evidence="3">Hydrolase, haloacid dehalogenase-like family</fullName>
    </submittedName>
</protein>
<gene>
    <name evidence="3" type="ORF">KIS1582_1298</name>
</gene>
<dbReference type="InterPro" id="IPR050155">
    <property type="entry name" value="HAD-like_hydrolase_sf"/>
</dbReference>
<keyword evidence="2" id="KW-0460">Magnesium</keyword>
<accession>A0A800MYQ1</accession>
<dbReference type="AlphaFoldDB" id="A0A800MYQ1"/>
<dbReference type="NCBIfam" id="TIGR01549">
    <property type="entry name" value="HAD-SF-IA-v1"/>
    <property type="match status" value="1"/>
</dbReference>
<reference evidence="3 4" key="1">
    <citation type="journal article" date="2020" name="G3 (Bethesda)">
        <title>Whole Genome Sequencing and Comparative Genomics of Two Nematicidal Bacillus Strains Reveals a Wide Range of Possible Virulence Factors.</title>
        <authorList>
            <person name="Susic N."/>
            <person name="Janezic S."/>
            <person name="Rupnik M."/>
            <person name="Geric Stare B."/>
        </authorList>
    </citation>
    <scope>NUCLEOTIDE SEQUENCE [LARGE SCALE GENOMIC DNA]</scope>
    <source>
        <strain evidence="3 4">I-1582</strain>
    </source>
</reference>
<evidence type="ECO:0000313" key="3">
    <source>
        <dbReference type="EMBL" id="KAF0824911.1"/>
    </source>
</evidence>
<dbReference type="Gene3D" id="1.10.150.240">
    <property type="entry name" value="Putative phosphatase, domain 2"/>
    <property type="match status" value="1"/>
</dbReference>
<dbReference type="SUPFAM" id="SSF56784">
    <property type="entry name" value="HAD-like"/>
    <property type="match status" value="1"/>
</dbReference>
<dbReference type="Pfam" id="PF13419">
    <property type="entry name" value="HAD_2"/>
    <property type="match status" value="1"/>
</dbReference>
<dbReference type="GO" id="GO:0008967">
    <property type="term" value="F:phosphoglycolate phosphatase activity"/>
    <property type="evidence" value="ECO:0007669"/>
    <property type="project" value="TreeGrafter"/>
</dbReference>
<keyword evidence="1 3" id="KW-0378">Hydrolase</keyword>
<dbReference type="SFLD" id="SFLDS00003">
    <property type="entry name" value="Haloacid_Dehalogenase"/>
    <property type="match status" value="1"/>
</dbReference>
<evidence type="ECO:0000313" key="4">
    <source>
        <dbReference type="Proteomes" id="UP000465778"/>
    </source>
</evidence>